<dbReference type="PANTHER" id="PTHR30055:SF200">
    <property type="entry name" value="HTH-TYPE TRANSCRIPTIONAL REPRESSOR BDCR"/>
    <property type="match status" value="1"/>
</dbReference>
<gene>
    <name evidence="4" type="ORF">AB5J57_02005</name>
</gene>
<feature type="DNA-binding region" description="H-T-H motif" evidence="2">
    <location>
        <begin position="34"/>
        <end position="53"/>
    </location>
</feature>
<evidence type="ECO:0000259" key="3">
    <source>
        <dbReference type="PROSITE" id="PS50977"/>
    </source>
</evidence>
<dbReference type="SUPFAM" id="SSF46689">
    <property type="entry name" value="Homeodomain-like"/>
    <property type="match status" value="1"/>
</dbReference>
<dbReference type="Pfam" id="PF00440">
    <property type="entry name" value="TetR_N"/>
    <property type="match status" value="1"/>
</dbReference>
<dbReference type="PANTHER" id="PTHR30055">
    <property type="entry name" value="HTH-TYPE TRANSCRIPTIONAL REGULATOR RUTR"/>
    <property type="match status" value="1"/>
</dbReference>
<dbReference type="PRINTS" id="PR00455">
    <property type="entry name" value="HTHTETR"/>
</dbReference>
<dbReference type="GO" id="GO:0000976">
    <property type="term" value="F:transcription cis-regulatory region binding"/>
    <property type="evidence" value="ECO:0007669"/>
    <property type="project" value="TreeGrafter"/>
</dbReference>
<name>A0AB39LFR2_9ACTN</name>
<dbReference type="Gene3D" id="1.10.357.10">
    <property type="entry name" value="Tetracycline Repressor, domain 2"/>
    <property type="match status" value="1"/>
</dbReference>
<evidence type="ECO:0000313" key="4">
    <source>
        <dbReference type="EMBL" id="XDP92356.1"/>
    </source>
</evidence>
<protein>
    <submittedName>
        <fullName evidence="4">TetR/AcrR family transcriptional regulator</fullName>
    </submittedName>
</protein>
<keyword evidence="1 2" id="KW-0238">DNA-binding</keyword>
<evidence type="ECO:0000256" key="1">
    <source>
        <dbReference type="ARBA" id="ARBA00023125"/>
    </source>
</evidence>
<dbReference type="AlphaFoldDB" id="A0AB39LFR2"/>
<dbReference type="PROSITE" id="PS50977">
    <property type="entry name" value="HTH_TETR_2"/>
    <property type="match status" value="1"/>
</dbReference>
<dbReference type="InterPro" id="IPR009057">
    <property type="entry name" value="Homeodomain-like_sf"/>
</dbReference>
<proteinExistence type="predicted"/>
<dbReference type="GO" id="GO:0003700">
    <property type="term" value="F:DNA-binding transcription factor activity"/>
    <property type="evidence" value="ECO:0007669"/>
    <property type="project" value="TreeGrafter"/>
</dbReference>
<dbReference type="InterPro" id="IPR001647">
    <property type="entry name" value="HTH_TetR"/>
</dbReference>
<reference evidence="4" key="1">
    <citation type="submission" date="2024-07" db="EMBL/GenBank/DDBJ databases">
        <authorList>
            <person name="Yu S.T."/>
        </authorList>
    </citation>
    <scope>NUCLEOTIDE SEQUENCE</scope>
    <source>
        <strain evidence="4">R02</strain>
    </source>
</reference>
<feature type="domain" description="HTH tetR-type" evidence="3">
    <location>
        <begin position="11"/>
        <end position="71"/>
    </location>
</feature>
<dbReference type="EMBL" id="CP163429">
    <property type="protein sequence ID" value="XDP92356.1"/>
    <property type="molecule type" value="Genomic_DNA"/>
</dbReference>
<dbReference type="InterPro" id="IPR050109">
    <property type="entry name" value="HTH-type_TetR-like_transc_reg"/>
</dbReference>
<sequence>MDIGSDAPPLTPAGRRIVDAAEELFYERGITAVGVDLIAEQSGVTKRTLYNRFGSKDNLVAEYLAERDRRWRSAVRAAVDASGAAEEAVTAPFEALRSWTTTYTRGCAFLNALAELPDPRHPGHRVAAEQKRWLLGLFEELAAAAGCHGPATLATRLFVLHEGAVATAPLSLGTVAAAGDLARALVRAAVRG</sequence>
<dbReference type="SUPFAM" id="SSF48498">
    <property type="entry name" value="Tetracyclin repressor-like, C-terminal domain"/>
    <property type="match status" value="1"/>
</dbReference>
<accession>A0AB39LFR2</accession>
<dbReference type="InterPro" id="IPR036271">
    <property type="entry name" value="Tet_transcr_reg_TetR-rel_C_sf"/>
</dbReference>
<dbReference type="RefSeq" id="WP_369154279.1">
    <property type="nucleotide sequence ID" value="NZ_CP163429.1"/>
</dbReference>
<evidence type="ECO:0000256" key="2">
    <source>
        <dbReference type="PROSITE-ProRule" id="PRU00335"/>
    </source>
</evidence>
<organism evidence="4">
    <name type="scientific">Streptomyces sp. R02</name>
    <dbReference type="NCBI Taxonomy" id="3238623"/>
    <lineage>
        <taxon>Bacteria</taxon>
        <taxon>Bacillati</taxon>
        <taxon>Actinomycetota</taxon>
        <taxon>Actinomycetes</taxon>
        <taxon>Kitasatosporales</taxon>
        <taxon>Streptomycetaceae</taxon>
        <taxon>Streptomyces</taxon>
    </lineage>
</organism>